<evidence type="ECO:0000256" key="2">
    <source>
        <dbReference type="ARBA" id="ARBA00022695"/>
    </source>
</evidence>
<evidence type="ECO:0000313" key="5">
    <source>
        <dbReference type="Proteomes" id="UP000016543"/>
    </source>
</evidence>
<proteinExistence type="predicted"/>
<dbReference type="RefSeq" id="WP_006954267.1">
    <property type="nucleotide sequence ID" value="NZ_CH672403.1"/>
</dbReference>
<dbReference type="NCBIfam" id="NF045761">
    <property type="entry name" value="NAMPUrTaseMurU"/>
    <property type="match status" value="1"/>
</dbReference>
<comment type="caution">
    <text evidence="4">The sequence shown here is derived from an EMBL/GenBank/DDBJ whole genome shotgun (WGS) entry which is preliminary data.</text>
</comment>
<feature type="domain" description="Nucleotidyl transferase" evidence="3">
    <location>
        <begin position="3"/>
        <end position="123"/>
    </location>
</feature>
<dbReference type="PANTHER" id="PTHR43584:SF8">
    <property type="entry name" value="N-ACETYLMURAMATE ALPHA-1-PHOSPHATE URIDYLYLTRANSFERASE"/>
    <property type="match status" value="1"/>
</dbReference>
<protein>
    <submittedName>
        <fullName evidence="4">Nucleoside-diphosphate-sugar pyrophosphorylase</fullName>
    </submittedName>
</protein>
<dbReference type="InterPro" id="IPR005835">
    <property type="entry name" value="NTP_transferase_dom"/>
</dbReference>
<dbReference type="PANTHER" id="PTHR43584">
    <property type="entry name" value="NUCLEOTIDYL TRANSFERASE"/>
    <property type="match status" value="1"/>
</dbReference>
<dbReference type="Gene3D" id="3.90.550.10">
    <property type="entry name" value="Spore Coat Polysaccharide Biosynthesis Protein SpsA, Chain A"/>
    <property type="match status" value="1"/>
</dbReference>
<sequence length="225" mass="24205">MRAMILAAGRGKRMQPLTNLTPKPLLTVAGKPLIEYIIEKLVGAGVSQIVINHAWLGDQIESQLGDGSRWGVKIIYSPEPDGGLETAGGIINALPMLGTAPFWVINGDIFISSDLTDLPTQLETNDLAHLLLVDNPEHNLSGDFALQDGRVVAQSLEQTGFTFAGIGLYDPAFFAGYGDGYRPLKPLLLDAINQRKVAGSLLKGAWTDVGTPTRLSQLNQEVEET</sequence>
<dbReference type="CDD" id="cd06422">
    <property type="entry name" value="NTP_transferase_like_1"/>
    <property type="match status" value="1"/>
</dbReference>
<keyword evidence="2" id="KW-0548">Nucleotidyltransferase</keyword>
<dbReference type="Pfam" id="PF00483">
    <property type="entry name" value="NTP_transferase"/>
    <property type="match status" value="1"/>
</dbReference>
<gene>
    <name evidence="4" type="ORF">OS145_07861</name>
</gene>
<evidence type="ECO:0000313" key="4">
    <source>
        <dbReference type="EMBL" id="EAQ32347.1"/>
    </source>
</evidence>
<evidence type="ECO:0000259" key="3">
    <source>
        <dbReference type="Pfam" id="PF00483"/>
    </source>
</evidence>
<keyword evidence="5" id="KW-1185">Reference proteome</keyword>
<organism evidence="4 5">
    <name type="scientific">Idiomarina baltica OS145</name>
    <dbReference type="NCBI Taxonomy" id="314276"/>
    <lineage>
        <taxon>Bacteria</taxon>
        <taxon>Pseudomonadati</taxon>
        <taxon>Pseudomonadota</taxon>
        <taxon>Gammaproteobacteria</taxon>
        <taxon>Alteromonadales</taxon>
        <taxon>Idiomarinaceae</taxon>
        <taxon>Idiomarina</taxon>
    </lineage>
</organism>
<dbReference type="InterPro" id="IPR029044">
    <property type="entry name" value="Nucleotide-diphossugar_trans"/>
</dbReference>
<dbReference type="EMBL" id="AAMX01000006">
    <property type="protein sequence ID" value="EAQ32347.1"/>
    <property type="molecule type" value="Genomic_DNA"/>
</dbReference>
<dbReference type="SUPFAM" id="SSF53448">
    <property type="entry name" value="Nucleotide-diphospho-sugar transferases"/>
    <property type="match status" value="1"/>
</dbReference>
<keyword evidence="1" id="KW-0808">Transferase</keyword>
<dbReference type="InterPro" id="IPR054790">
    <property type="entry name" value="MurU"/>
</dbReference>
<evidence type="ECO:0000256" key="1">
    <source>
        <dbReference type="ARBA" id="ARBA00022679"/>
    </source>
</evidence>
<reference evidence="4 5" key="1">
    <citation type="submission" date="2006-01" db="EMBL/GenBank/DDBJ databases">
        <authorList>
            <person name="Brettar I."/>
            <person name="Hofle M."/>
            <person name="Ferriera S."/>
            <person name="Johnson J."/>
            <person name="Kravitz S."/>
            <person name="Halpern A."/>
            <person name="Remington K."/>
            <person name="Beeson K."/>
            <person name="Tran B."/>
            <person name="Rogers Y.-H."/>
            <person name="Friedman R."/>
            <person name="Venter J.C."/>
        </authorList>
    </citation>
    <scope>NUCLEOTIDE SEQUENCE [LARGE SCALE GENOMIC DNA]</scope>
    <source>
        <strain evidence="4 5">OS145</strain>
    </source>
</reference>
<accession>A0ABM9WN43</accession>
<dbReference type="Proteomes" id="UP000016543">
    <property type="component" value="Unassembled WGS sequence"/>
</dbReference>
<dbReference type="InterPro" id="IPR050065">
    <property type="entry name" value="GlmU-like"/>
</dbReference>
<name>A0ABM9WN43_9GAMM</name>